<dbReference type="GO" id="GO:0008270">
    <property type="term" value="F:zinc ion binding"/>
    <property type="evidence" value="ECO:0007669"/>
    <property type="project" value="UniProtKB-KW"/>
</dbReference>
<reference evidence="7 8" key="1">
    <citation type="journal article" date="2017" name="Mycologia">
        <title>Bifiguratus adelaidae, gen. et sp. nov., a new member of Mucoromycotina in endophytic and soil-dwelling habitats.</title>
        <authorList>
            <person name="Torres-Cruz T.J."/>
            <person name="Billingsley Tobias T.L."/>
            <person name="Almatruk M."/>
            <person name="Hesse C."/>
            <person name="Kuske C.R."/>
            <person name="Desiro A."/>
            <person name="Benucci G.M."/>
            <person name="Bonito G."/>
            <person name="Stajich J.E."/>
            <person name="Dunlap C."/>
            <person name="Arnold A.E."/>
            <person name="Porras-Alfaro A."/>
        </authorList>
    </citation>
    <scope>NUCLEOTIDE SEQUENCE [LARGE SCALE GENOMIC DNA]</scope>
    <source>
        <strain evidence="7 8">AZ0501</strain>
    </source>
</reference>
<dbReference type="FunFam" id="4.10.1000.10:FF:000001">
    <property type="entry name" value="zinc finger CCCH domain-containing protein 15-like"/>
    <property type="match status" value="1"/>
</dbReference>
<organism evidence="7 8">
    <name type="scientific">Bifiguratus adelaidae</name>
    <dbReference type="NCBI Taxonomy" id="1938954"/>
    <lineage>
        <taxon>Eukaryota</taxon>
        <taxon>Fungi</taxon>
        <taxon>Fungi incertae sedis</taxon>
        <taxon>Mucoromycota</taxon>
        <taxon>Mucoromycotina</taxon>
        <taxon>Endogonomycetes</taxon>
        <taxon>Endogonales</taxon>
        <taxon>Endogonales incertae sedis</taxon>
        <taxon>Bifiguratus</taxon>
    </lineage>
</organism>
<name>A0A261Y3K6_9FUNG</name>
<dbReference type="PANTHER" id="PTHR12547:SF18">
    <property type="entry name" value="PROTEIN TIS11"/>
    <property type="match status" value="1"/>
</dbReference>
<dbReference type="Gene3D" id="4.10.1000.10">
    <property type="entry name" value="Zinc finger, CCCH-type"/>
    <property type="match status" value="2"/>
</dbReference>
<keyword evidence="4 5" id="KW-0862">Zinc</keyword>
<keyword evidence="3 5" id="KW-0863">Zinc-finger</keyword>
<evidence type="ECO:0000259" key="6">
    <source>
        <dbReference type="PROSITE" id="PS50103"/>
    </source>
</evidence>
<keyword evidence="8" id="KW-1185">Reference proteome</keyword>
<proteinExistence type="predicted"/>
<evidence type="ECO:0000256" key="3">
    <source>
        <dbReference type="ARBA" id="ARBA00022771"/>
    </source>
</evidence>
<dbReference type="Pfam" id="PF00642">
    <property type="entry name" value="zf-CCCH"/>
    <property type="match status" value="1"/>
</dbReference>
<protein>
    <recommendedName>
        <fullName evidence="6">C3H1-type domain-containing protein</fullName>
    </recommendedName>
</protein>
<feature type="zinc finger region" description="C3H1-type" evidence="5">
    <location>
        <begin position="191"/>
        <end position="219"/>
    </location>
</feature>
<evidence type="ECO:0000313" key="7">
    <source>
        <dbReference type="EMBL" id="OZJ05181.1"/>
    </source>
</evidence>
<dbReference type="EMBL" id="MVBO01000021">
    <property type="protein sequence ID" value="OZJ05181.1"/>
    <property type="molecule type" value="Genomic_DNA"/>
</dbReference>
<dbReference type="SUPFAM" id="SSF90229">
    <property type="entry name" value="CCCH zinc finger"/>
    <property type="match status" value="2"/>
</dbReference>
<dbReference type="PROSITE" id="PS50103">
    <property type="entry name" value="ZF_C3H1"/>
    <property type="match status" value="2"/>
</dbReference>
<dbReference type="OrthoDB" id="410307at2759"/>
<accession>A0A261Y3K6</accession>
<dbReference type="InterPro" id="IPR036855">
    <property type="entry name" value="Znf_CCCH_sf"/>
</dbReference>
<dbReference type="Proteomes" id="UP000242875">
    <property type="component" value="Unassembled WGS sequence"/>
</dbReference>
<dbReference type="PANTHER" id="PTHR12547">
    <property type="entry name" value="CCCH ZINC FINGER/TIS11-RELATED"/>
    <property type="match status" value="1"/>
</dbReference>
<sequence length="241" mass="27233">MFEQPAVVPRKSILFLSSDTIASASAQRHMHLMHERIPSPLPHIPAKPTQKYLQPSFARSTASFGEDIYQETDIGSPCPYSDEELAFWVDKLTSCPADDEISWSLQTSRQVRPAQMKTGMEHPAESITIPTLPTRRWSDPIPGQSTRLHKPELVKTELCHAFETGQPCPYGIRCFYAHGKDELRPIIRSPQYKTKMCRSFILWGHCPYGHKCLFRHGINDVPMLEQSSPTSSLSSSLQSLP</sequence>
<feature type="zinc finger region" description="C3H1-type" evidence="5">
    <location>
        <begin position="153"/>
        <end position="181"/>
    </location>
</feature>
<keyword evidence="2" id="KW-0677">Repeat</keyword>
<keyword evidence="1 5" id="KW-0479">Metal-binding</keyword>
<evidence type="ECO:0000256" key="5">
    <source>
        <dbReference type="PROSITE-ProRule" id="PRU00723"/>
    </source>
</evidence>
<gene>
    <name evidence="7" type="ORF">BZG36_02202</name>
</gene>
<comment type="caution">
    <text evidence="7">The sequence shown here is derived from an EMBL/GenBank/DDBJ whole genome shotgun (WGS) entry which is preliminary data.</text>
</comment>
<dbReference type="GO" id="GO:0003729">
    <property type="term" value="F:mRNA binding"/>
    <property type="evidence" value="ECO:0007669"/>
    <property type="project" value="InterPro"/>
</dbReference>
<evidence type="ECO:0000256" key="4">
    <source>
        <dbReference type="ARBA" id="ARBA00022833"/>
    </source>
</evidence>
<dbReference type="AlphaFoldDB" id="A0A261Y3K6"/>
<evidence type="ECO:0000256" key="2">
    <source>
        <dbReference type="ARBA" id="ARBA00022737"/>
    </source>
</evidence>
<feature type="domain" description="C3H1-type" evidence="6">
    <location>
        <begin position="191"/>
        <end position="219"/>
    </location>
</feature>
<evidence type="ECO:0000313" key="8">
    <source>
        <dbReference type="Proteomes" id="UP000242875"/>
    </source>
</evidence>
<dbReference type="InterPro" id="IPR000571">
    <property type="entry name" value="Znf_CCCH"/>
</dbReference>
<feature type="domain" description="C3H1-type" evidence="6">
    <location>
        <begin position="153"/>
        <end position="181"/>
    </location>
</feature>
<evidence type="ECO:0000256" key="1">
    <source>
        <dbReference type="ARBA" id="ARBA00022723"/>
    </source>
</evidence>
<dbReference type="InterPro" id="IPR045877">
    <property type="entry name" value="ZFP36-like"/>
</dbReference>
<dbReference type="SMART" id="SM00356">
    <property type="entry name" value="ZnF_C3H1"/>
    <property type="match status" value="2"/>
</dbReference>